<organism evidence="1 2">
    <name type="scientific">Microvirga puerhi</name>
    <dbReference type="NCBI Taxonomy" id="2876078"/>
    <lineage>
        <taxon>Bacteria</taxon>
        <taxon>Pseudomonadati</taxon>
        <taxon>Pseudomonadota</taxon>
        <taxon>Alphaproteobacteria</taxon>
        <taxon>Hyphomicrobiales</taxon>
        <taxon>Methylobacteriaceae</taxon>
        <taxon>Microvirga</taxon>
    </lineage>
</organism>
<dbReference type="RefSeq" id="WP_224312873.1">
    <property type="nucleotide sequence ID" value="NZ_JAIRBM010000006.1"/>
</dbReference>
<accession>A0ABS7VN64</accession>
<evidence type="ECO:0000313" key="2">
    <source>
        <dbReference type="Proteomes" id="UP000704176"/>
    </source>
</evidence>
<gene>
    <name evidence="1" type="ORF">K9B37_09680</name>
</gene>
<proteinExistence type="predicted"/>
<sequence>MDRSRSLVTHACFEDELLEAILAVCWWDRNLEKITCNPNAVRGVNLDTLKRAA</sequence>
<comment type="caution">
    <text evidence="1">The sequence shown here is derived from an EMBL/GenBank/DDBJ whole genome shotgun (WGS) entry which is preliminary data.</text>
</comment>
<protein>
    <submittedName>
        <fullName evidence="1">Uncharacterized protein</fullName>
    </submittedName>
</protein>
<dbReference type="EMBL" id="JAIRBM010000006">
    <property type="protein sequence ID" value="MBZ6076545.1"/>
    <property type="molecule type" value="Genomic_DNA"/>
</dbReference>
<name>A0ABS7VN64_9HYPH</name>
<keyword evidence="2" id="KW-1185">Reference proteome</keyword>
<reference evidence="1 2" key="1">
    <citation type="submission" date="2021-09" db="EMBL/GenBank/DDBJ databases">
        <title>The complete genome sequence of a new microorganism.</title>
        <authorList>
            <person name="Zi Z."/>
        </authorList>
    </citation>
    <scope>NUCLEOTIDE SEQUENCE [LARGE SCALE GENOMIC DNA]</scope>
    <source>
        <strain evidence="1 2">WGZ8</strain>
    </source>
</reference>
<dbReference type="Proteomes" id="UP000704176">
    <property type="component" value="Unassembled WGS sequence"/>
</dbReference>
<evidence type="ECO:0000313" key="1">
    <source>
        <dbReference type="EMBL" id="MBZ6076545.1"/>
    </source>
</evidence>